<evidence type="ECO:0000313" key="5">
    <source>
        <dbReference type="Proteomes" id="UP000736787"/>
    </source>
</evidence>
<proteinExistence type="predicted"/>
<evidence type="ECO:0000313" key="3">
    <source>
        <dbReference type="EMBL" id="KAG2949833.1"/>
    </source>
</evidence>
<dbReference type="AlphaFoldDB" id="A0A8T1E652"/>
<sequence length="38" mass="3928">MACHALRHAMPLSTVAVKPILACGVAVSLISKLLVALE</sequence>
<dbReference type="Proteomes" id="UP000736787">
    <property type="component" value="Unassembled WGS sequence"/>
</dbReference>
<reference evidence="3" key="1">
    <citation type="submission" date="2018-10" db="EMBL/GenBank/DDBJ databases">
        <title>Effector identification in a new, highly contiguous assembly of the strawberry crown rot pathogen Phytophthora cactorum.</title>
        <authorList>
            <person name="Armitage A.D."/>
            <person name="Nellist C.F."/>
            <person name="Bates H."/>
            <person name="Vickerstaff R.J."/>
            <person name="Harrison R.J."/>
        </authorList>
    </citation>
    <scope>NUCLEOTIDE SEQUENCE</scope>
    <source>
        <strain evidence="2">4032</strain>
        <strain evidence="3">4040</strain>
        <strain evidence="4">P421</strain>
    </source>
</reference>
<evidence type="ECO:0000313" key="2">
    <source>
        <dbReference type="EMBL" id="KAG2930641.1"/>
    </source>
</evidence>
<keyword evidence="1" id="KW-1133">Transmembrane helix</keyword>
<dbReference type="EMBL" id="RCMI01000143">
    <property type="protein sequence ID" value="KAG2930641.1"/>
    <property type="molecule type" value="Genomic_DNA"/>
</dbReference>
<comment type="caution">
    <text evidence="3">The sequence shown here is derived from an EMBL/GenBank/DDBJ whole genome shotgun (WGS) entry which is preliminary data.</text>
</comment>
<feature type="transmembrane region" description="Helical" evidence="1">
    <location>
        <begin position="16"/>
        <end position="37"/>
    </location>
</feature>
<protein>
    <submittedName>
        <fullName evidence="3">Uncharacterized protein</fullName>
    </submittedName>
</protein>
<accession>A0A8T1E652</accession>
<dbReference type="EMBL" id="RCMV01003002">
    <property type="protein sequence ID" value="KAG3200338.1"/>
    <property type="molecule type" value="Genomic_DNA"/>
</dbReference>
<dbReference type="Proteomes" id="UP000774804">
    <property type="component" value="Unassembled WGS sequence"/>
</dbReference>
<keyword evidence="1" id="KW-0472">Membrane</keyword>
<gene>
    <name evidence="2" type="ORF">PC115_g6425</name>
    <name evidence="3" type="ORF">PC117_g4922</name>
    <name evidence="4" type="ORF">PC129_g23872</name>
</gene>
<evidence type="ECO:0000313" key="4">
    <source>
        <dbReference type="EMBL" id="KAG3200338.1"/>
    </source>
</evidence>
<name>A0A8T1E652_9STRA</name>
<organism evidence="3 5">
    <name type="scientific">Phytophthora cactorum</name>
    <dbReference type="NCBI Taxonomy" id="29920"/>
    <lineage>
        <taxon>Eukaryota</taxon>
        <taxon>Sar</taxon>
        <taxon>Stramenopiles</taxon>
        <taxon>Oomycota</taxon>
        <taxon>Peronosporomycetes</taxon>
        <taxon>Peronosporales</taxon>
        <taxon>Peronosporaceae</taxon>
        <taxon>Phytophthora</taxon>
    </lineage>
</organism>
<dbReference type="Proteomes" id="UP000760860">
    <property type="component" value="Unassembled WGS sequence"/>
</dbReference>
<evidence type="ECO:0000256" key="1">
    <source>
        <dbReference type="SAM" id="Phobius"/>
    </source>
</evidence>
<dbReference type="EMBL" id="RCMK01000083">
    <property type="protein sequence ID" value="KAG2949833.1"/>
    <property type="molecule type" value="Genomic_DNA"/>
</dbReference>
<keyword evidence="1" id="KW-0812">Transmembrane</keyword>